<protein>
    <submittedName>
        <fullName evidence="1">Uncharacterized protein</fullName>
    </submittedName>
</protein>
<dbReference type="AlphaFoldDB" id="A0A2P2C2G5"/>
<sequence>MTEPVEFAVDLFWIPLGAGGSPLVRWSGRAFEALVARKERRTPQRLFHSALQVYVDRVRHVIEMTPVWGHPPVDRGVVLEGPVGARSLGVSRLFRYEVHCWPDGVIPDLDFAEDSPQRLSSTPPAARAVLDLASSFPARTWGRDELHTGEMWNSNSLTSWLLARSGHATDTLSPPDHGRAPGWNAGLVVASRA</sequence>
<name>A0A2P2C2G5_9ZZZZ</name>
<organism evidence="1">
    <name type="scientific">metagenome</name>
    <dbReference type="NCBI Taxonomy" id="256318"/>
    <lineage>
        <taxon>unclassified sequences</taxon>
        <taxon>metagenomes</taxon>
    </lineage>
</organism>
<gene>
    <name evidence="1" type="ORF">NOCA2310199</name>
</gene>
<accession>A0A2P2C2G5</accession>
<evidence type="ECO:0000313" key="1">
    <source>
        <dbReference type="EMBL" id="CUR56176.1"/>
    </source>
</evidence>
<dbReference type="EMBL" id="CZKA01000025">
    <property type="protein sequence ID" value="CUR56176.1"/>
    <property type="molecule type" value="Genomic_DNA"/>
</dbReference>
<reference evidence="1" key="1">
    <citation type="submission" date="2015-08" db="EMBL/GenBank/DDBJ databases">
        <authorList>
            <person name="Babu N.S."/>
            <person name="Beckwith C.J."/>
            <person name="Beseler K.G."/>
            <person name="Brison A."/>
            <person name="Carone J.V."/>
            <person name="Caskin T.P."/>
            <person name="Diamond M."/>
            <person name="Durham M.E."/>
            <person name="Foxe J.M."/>
            <person name="Go M."/>
            <person name="Henderson B.A."/>
            <person name="Jones I.B."/>
            <person name="McGettigan J.A."/>
            <person name="Micheletti S.J."/>
            <person name="Nasrallah M.E."/>
            <person name="Ortiz D."/>
            <person name="Piller C.R."/>
            <person name="Privatt S.R."/>
            <person name="Schneider S.L."/>
            <person name="Sharp S."/>
            <person name="Smith T.C."/>
            <person name="Stanton J.D."/>
            <person name="Ullery H.E."/>
            <person name="Wilson R.J."/>
            <person name="Serrano M.G."/>
            <person name="Buck G."/>
            <person name="Lee V."/>
            <person name="Wang Y."/>
            <person name="Carvalho R."/>
            <person name="Voegtly L."/>
            <person name="Shi R."/>
            <person name="Duckworth R."/>
            <person name="Johnson A."/>
            <person name="Loviza R."/>
            <person name="Walstead R."/>
            <person name="Shah Z."/>
            <person name="Kiflezghi M."/>
            <person name="Wade K."/>
            <person name="Ball S.L."/>
            <person name="Bradley K.W."/>
            <person name="Asai D.J."/>
            <person name="Bowman C.A."/>
            <person name="Russell D.A."/>
            <person name="Pope W.H."/>
            <person name="Jacobs-Sera D."/>
            <person name="Hendrix R.W."/>
            <person name="Hatfull G.F."/>
        </authorList>
    </citation>
    <scope>NUCLEOTIDE SEQUENCE</scope>
</reference>
<proteinExistence type="predicted"/>